<dbReference type="Proteomes" id="UP000437748">
    <property type="component" value="Unassembled WGS sequence"/>
</dbReference>
<dbReference type="PROSITE" id="PS51257">
    <property type="entry name" value="PROKAR_LIPOPROTEIN"/>
    <property type="match status" value="1"/>
</dbReference>
<evidence type="ECO:0000259" key="1">
    <source>
        <dbReference type="PROSITE" id="PS51462"/>
    </source>
</evidence>
<proteinExistence type="predicted"/>
<dbReference type="EMBL" id="WFLM01000004">
    <property type="protein sequence ID" value="KAB8037804.1"/>
    <property type="molecule type" value="Genomic_DNA"/>
</dbReference>
<dbReference type="InterPro" id="IPR000086">
    <property type="entry name" value="NUDIX_hydrolase_dom"/>
</dbReference>
<sequence>MKLLIRITLSSFFLLSCVHSTEKQKNSNQDNLLQEDSFDDLFENTPKESPFARPVGGNIGFDIDGVLHTEVQYSAFGDYNDPVRPILETKGRNKRLIKEIDLLLKNGNKPYIVTHNASFCSPKTISKRQIFLTENHLSQIENNEIFCIKPPTGKSGQLKETKIDTFYDDSPKVLAEVSKNKPNTKLFMVLPHQEKVAHYFAGSHTERVENCGVLVVDNSKPKKRLLLQLRSESLGSWWNFPGGSCALSENKLKNCSLGECEDPITGAIREFNEETGKENDFNQDIIHAKRLMVLHSNNYMLLVAKFDNNYLTNRSFIPDKKHSFEVSNTIFNIQNSPGYRWFDLDECDENVYIEGHPLNITGNFCKEFKNYLDKI</sequence>
<dbReference type="AlphaFoldDB" id="A0A6N6VQG9"/>
<gene>
    <name evidence="2" type="ORF">GCL60_11560</name>
</gene>
<protein>
    <recommendedName>
        <fullName evidence="1">Nudix hydrolase domain-containing protein</fullName>
    </recommendedName>
</protein>
<dbReference type="PROSITE" id="PS51462">
    <property type="entry name" value="NUDIX"/>
    <property type="match status" value="1"/>
</dbReference>
<evidence type="ECO:0000313" key="3">
    <source>
        <dbReference type="Proteomes" id="UP000437748"/>
    </source>
</evidence>
<dbReference type="OrthoDB" id="8480561at2"/>
<accession>A0A6N6VQG9</accession>
<feature type="domain" description="Nudix hydrolase" evidence="1">
    <location>
        <begin position="206"/>
        <end position="366"/>
    </location>
</feature>
<name>A0A6N6VQG9_9BACT</name>
<comment type="caution">
    <text evidence="2">The sequence shown here is derived from an EMBL/GenBank/DDBJ whole genome shotgun (WGS) entry which is preliminary data.</text>
</comment>
<dbReference type="InterPro" id="IPR015797">
    <property type="entry name" value="NUDIX_hydrolase-like_dom_sf"/>
</dbReference>
<dbReference type="RefSeq" id="WP_153420881.1">
    <property type="nucleotide sequence ID" value="NZ_WFLM01000004.1"/>
</dbReference>
<keyword evidence="3" id="KW-1185">Reference proteome</keyword>
<dbReference type="Gene3D" id="3.90.79.10">
    <property type="entry name" value="Nucleoside Triphosphate Pyrophosphohydrolase"/>
    <property type="match status" value="1"/>
</dbReference>
<evidence type="ECO:0000313" key="2">
    <source>
        <dbReference type="EMBL" id="KAB8037804.1"/>
    </source>
</evidence>
<dbReference type="SUPFAM" id="SSF55811">
    <property type="entry name" value="Nudix"/>
    <property type="match status" value="1"/>
</dbReference>
<reference evidence="2 3" key="1">
    <citation type="submission" date="2019-10" db="EMBL/GenBank/DDBJ databases">
        <title>New species of Slilvanegrellaceae.</title>
        <authorList>
            <person name="Pitt A."/>
            <person name="Hahn M.W."/>
        </authorList>
    </citation>
    <scope>NUCLEOTIDE SEQUENCE [LARGE SCALE GENOMIC DNA]</scope>
    <source>
        <strain evidence="2 3">SP-Ram-0.45-NSY-1</strain>
    </source>
</reference>
<organism evidence="2 3">
    <name type="scientific">Silvanigrella paludirubra</name>
    <dbReference type="NCBI Taxonomy" id="2499159"/>
    <lineage>
        <taxon>Bacteria</taxon>
        <taxon>Pseudomonadati</taxon>
        <taxon>Bdellovibrionota</taxon>
        <taxon>Oligoflexia</taxon>
        <taxon>Silvanigrellales</taxon>
        <taxon>Silvanigrellaceae</taxon>
        <taxon>Silvanigrella</taxon>
    </lineage>
</organism>